<comment type="pathway">
    <text evidence="1 9 11">Cofactor biosynthesis; thiamine diphosphate biosynthesis; thiamine phosphate from 4-amino-2-methyl-5-diphosphomethylpyrimidine and 4-methyl-5-(2-phosphoethyl)-thiazole: step 1/1.</text>
</comment>
<evidence type="ECO:0000256" key="1">
    <source>
        <dbReference type="ARBA" id="ARBA00005165"/>
    </source>
</evidence>
<dbReference type="Pfam" id="PF02581">
    <property type="entry name" value="TMP-TENI"/>
    <property type="match status" value="1"/>
</dbReference>
<dbReference type="GO" id="GO:0009229">
    <property type="term" value="P:thiamine diphosphate biosynthetic process"/>
    <property type="evidence" value="ECO:0007669"/>
    <property type="project" value="UniProtKB-UniRule"/>
</dbReference>
<comment type="catalytic activity">
    <reaction evidence="8 9 10">
        <text>2-[(2R,5Z)-2-carboxy-4-methylthiazol-5(2H)-ylidene]ethyl phosphate + 4-amino-2-methyl-5-(diphosphooxymethyl)pyrimidine + 2 H(+) = thiamine phosphate + CO2 + diphosphate</text>
        <dbReference type="Rhea" id="RHEA:47844"/>
        <dbReference type="ChEBI" id="CHEBI:15378"/>
        <dbReference type="ChEBI" id="CHEBI:16526"/>
        <dbReference type="ChEBI" id="CHEBI:33019"/>
        <dbReference type="ChEBI" id="CHEBI:37575"/>
        <dbReference type="ChEBI" id="CHEBI:57841"/>
        <dbReference type="ChEBI" id="CHEBI:62899"/>
        <dbReference type="EC" id="2.5.1.3"/>
    </reaction>
</comment>
<keyword evidence="4 9" id="KW-0460">Magnesium</keyword>
<evidence type="ECO:0000313" key="14">
    <source>
        <dbReference type="EMBL" id="PHX55930.1"/>
    </source>
</evidence>
<name>A0A2G4F2E8_9CYAN</name>
<dbReference type="OrthoDB" id="9812206at2"/>
<dbReference type="EC" id="2.5.1.3" evidence="9"/>
<keyword evidence="5 9" id="KW-0784">Thiamine biosynthesis</keyword>
<comment type="caution">
    <text evidence="14">The sequence shown here is derived from an EMBL/GenBank/DDBJ whole genome shotgun (WGS) entry which is preliminary data.</text>
</comment>
<dbReference type="Pfam" id="PF17792">
    <property type="entry name" value="ThiD2"/>
    <property type="match status" value="1"/>
</dbReference>
<dbReference type="GO" id="GO:0004789">
    <property type="term" value="F:thiamine-phosphate diphosphorylase activity"/>
    <property type="evidence" value="ECO:0007669"/>
    <property type="project" value="UniProtKB-UniRule"/>
</dbReference>
<dbReference type="CDD" id="cd00564">
    <property type="entry name" value="TMP_TenI"/>
    <property type="match status" value="1"/>
</dbReference>
<evidence type="ECO:0000256" key="11">
    <source>
        <dbReference type="RuleBase" id="RU004253"/>
    </source>
</evidence>
<dbReference type="GO" id="GO:0009228">
    <property type="term" value="P:thiamine biosynthetic process"/>
    <property type="evidence" value="ECO:0007669"/>
    <property type="project" value="UniProtKB-KW"/>
</dbReference>
<evidence type="ECO:0000259" key="12">
    <source>
        <dbReference type="Pfam" id="PF02581"/>
    </source>
</evidence>
<dbReference type="InterPro" id="IPR022998">
    <property type="entry name" value="ThiamineP_synth_TenI"/>
</dbReference>
<dbReference type="EMBL" id="NXIB02000036">
    <property type="protein sequence ID" value="PHX55930.1"/>
    <property type="molecule type" value="Genomic_DNA"/>
</dbReference>
<dbReference type="UniPathway" id="UPA00060">
    <property type="reaction ID" value="UER00141"/>
</dbReference>
<feature type="region of interest" description="Thiamine-phosphate synthase" evidence="9">
    <location>
        <begin position="130"/>
        <end position="360"/>
    </location>
</feature>
<dbReference type="Proteomes" id="UP000226442">
    <property type="component" value="Unassembled WGS sequence"/>
</dbReference>
<evidence type="ECO:0000259" key="13">
    <source>
        <dbReference type="Pfam" id="PF17792"/>
    </source>
</evidence>
<feature type="binding site" evidence="9">
    <location>
        <position position="304"/>
    </location>
    <ligand>
        <name>2-[(2R,5Z)-2-carboxy-4-methylthiazol-5(2H)-ylidene]ethyl phosphate</name>
        <dbReference type="ChEBI" id="CHEBI:62899"/>
    </ligand>
</feature>
<feature type="domain" description="ThiD2" evidence="13">
    <location>
        <begin position="17"/>
        <end position="135"/>
    </location>
</feature>
<feature type="binding site" evidence="9">
    <location>
        <begin position="177"/>
        <end position="181"/>
    </location>
    <ligand>
        <name>4-amino-2-methyl-5-(diphosphooxymethyl)pyrimidine</name>
        <dbReference type="ChEBI" id="CHEBI:57841"/>
    </ligand>
</feature>
<protein>
    <recommendedName>
        <fullName evidence="9">Thiamine-phosphate synthase</fullName>
        <shortName evidence="9">TP synthase</shortName>
        <shortName evidence="9">TPS</shortName>
        <ecNumber evidence="9">2.5.1.3</ecNumber>
    </recommendedName>
    <alternativeName>
        <fullName evidence="9">Thiamine-phosphate pyrophosphorylase</fullName>
        <shortName evidence="9">TMP pyrophosphorylase</shortName>
        <shortName evidence="9">TMP-PPase</shortName>
    </alternativeName>
</protein>
<evidence type="ECO:0000256" key="6">
    <source>
        <dbReference type="ARBA" id="ARBA00047334"/>
    </source>
</evidence>
<organism evidence="14 15">
    <name type="scientific">Tychonema bourrellyi FEM_GT703</name>
    <dbReference type="NCBI Taxonomy" id="2040638"/>
    <lineage>
        <taxon>Bacteria</taxon>
        <taxon>Bacillati</taxon>
        <taxon>Cyanobacteriota</taxon>
        <taxon>Cyanophyceae</taxon>
        <taxon>Oscillatoriophycideae</taxon>
        <taxon>Oscillatoriales</taxon>
        <taxon>Microcoleaceae</taxon>
        <taxon>Tychonema</taxon>
    </lineage>
</organism>
<dbReference type="InterPro" id="IPR041397">
    <property type="entry name" value="ThiD2"/>
</dbReference>
<dbReference type="NCBIfam" id="TIGR00693">
    <property type="entry name" value="thiE"/>
    <property type="match status" value="1"/>
</dbReference>
<evidence type="ECO:0000256" key="4">
    <source>
        <dbReference type="ARBA" id="ARBA00022842"/>
    </source>
</evidence>
<feature type="binding site" evidence="9">
    <location>
        <position position="209"/>
    </location>
    <ligand>
        <name>4-amino-2-methyl-5-(diphosphooxymethyl)pyrimidine</name>
        <dbReference type="ChEBI" id="CHEBI:57841"/>
    </ligand>
</feature>
<sequence>MTNKQNRILPAQPALCRILDANLDRAREGLRIIEEWCRFGLNSADLAGECKQLRQELAFWHTAELRSARDTPADPGTELTHPQEEQRSGLQQLLEANFCRVEEALRVLEEYGKVYDPNMGKAFKQMRYRVYTLESDLLGYQRYQQLLRSQLYLVTSGRDNLLGVVEAALQGGLTLVQYRDKTSDDAVKLANVRKLCELCHRYDALLIVNDRVDLAIAADADGVHLGQQDLPVAEARKLLGPGRTIGRSTTNAQEMQRAIEEGADYIGVGPVYSTPTKPDKQAAGLDYVRYAAAKSPIPWFAIGGIDINNLDQVLNAGASRVAVVRSIMEAEQPTLVTQFFISQLIRMQKLKTHKLITNRS</sequence>
<keyword evidence="15" id="KW-1185">Reference proteome</keyword>
<dbReference type="PANTHER" id="PTHR20857">
    <property type="entry name" value="THIAMINE-PHOSPHATE PYROPHOSPHORYLASE"/>
    <property type="match status" value="1"/>
</dbReference>
<comment type="similarity">
    <text evidence="9 10">Belongs to the thiamine-phosphate synthase family.</text>
</comment>
<dbReference type="InterPro" id="IPR036206">
    <property type="entry name" value="ThiamineP_synth_sf"/>
</dbReference>
<feature type="binding site" evidence="9">
    <location>
        <position position="277"/>
    </location>
    <ligand>
        <name>4-amino-2-methyl-5-(diphosphooxymethyl)pyrimidine</name>
        <dbReference type="ChEBI" id="CHEBI:57841"/>
    </ligand>
</feature>
<dbReference type="GO" id="GO:0000287">
    <property type="term" value="F:magnesium ion binding"/>
    <property type="evidence" value="ECO:0007669"/>
    <property type="project" value="UniProtKB-UniRule"/>
</dbReference>
<dbReference type="PANTHER" id="PTHR20857:SF15">
    <property type="entry name" value="THIAMINE-PHOSPHATE SYNTHASE"/>
    <property type="match status" value="1"/>
</dbReference>
<dbReference type="InterPro" id="IPR016229">
    <property type="entry name" value="TMP_synthase_cyanobac_bac"/>
</dbReference>
<evidence type="ECO:0000256" key="10">
    <source>
        <dbReference type="RuleBase" id="RU003826"/>
    </source>
</evidence>
<dbReference type="NCBIfam" id="NF002727">
    <property type="entry name" value="PRK02615.1"/>
    <property type="match status" value="1"/>
</dbReference>
<dbReference type="SUPFAM" id="SSF51391">
    <property type="entry name" value="Thiamin phosphate synthase"/>
    <property type="match status" value="1"/>
</dbReference>
<dbReference type="RefSeq" id="WP_096828422.1">
    <property type="nucleotide sequence ID" value="NZ_NXIB02000036.1"/>
</dbReference>
<keyword evidence="3 9" id="KW-0479">Metal-binding</keyword>
<dbReference type="AlphaFoldDB" id="A0A2G4F2E8"/>
<evidence type="ECO:0000256" key="9">
    <source>
        <dbReference type="HAMAP-Rule" id="MF_01327"/>
    </source>
</evidence>
<dbReference type="PIRSF" id="PIRSF000512">
    <property type="entry name" value="TMP_PPase_Cyanobac_prd"/>
    <property type="match status" value="1"/>
</dbReference>
<feature type="binding site" evidence="9">
    <location>
        <begin position="274"/>
        <end position="276"/>
    </location>
    <ligand>
        <name>2-[(2R,5Z)-2-carboxy-4-methylthiazol-5(2H)-ylidene]ethyl phosphate</name>
        <dbReference type="ChEBI" id="CHEBI:62899"/>
    </ligand>
</feature>
<evidence type="ECO:0000256" key="2">
    <source>
        <dbReference type="ARBA" id="ARBA00022679"/>
    </source>
</evidence>
<feature type="binding site" evidence="9">
    <location>
        <position position="248"/>
    </location>
    <ligand>
        <name>4-amino-2-methyl-5-(diphosphooxymethyl)pyrimidine</name>
        <dbReference type="ChEBI" id="CHEBI:57841"/>
    </ligand>
</feature>
<dbReference type="Gene3D" id="3.20.20.70">
    <property type="entry name" value="Aldolase class I"/>
    <property type="match status" value="1"/>
</dbReference>
<feature type="binding site" evidence="9">
    <location>
        <position position="210"/>
    </location>
    <ligand>
        <name>Mg(2+)</name>
        <dbReference type="ChEBI" id="CHEBI:18420"/>
    </ligand>
</feature>
<dbReference type="GO" id="GO:0005737">
    <property type="term" value="C:cytoplasm"/>
    <property type="evidence" value="ECO:0007669"/>
    <property type="project" value="TreeGrafter"/>
</dbReference>
<dbReference type="InterPro" id="IPR034291">
    <property type="entry name" value="TMP_synthase"/>
</dbReference>
<gene>
    <name evidence="9" type="primary">thiE</name>
    <name evidence="14" type="ORF">CP500_008120</name>
</gene>
<comment type="cofactor">
    <cofactor evidence="9">
        <name>Mg(2+)</name>
        <dbReference type="ChEBI" id="CHEBI:18420"/>
    </cofactor>
    <text evidence="9">Binds 1 Mg(2+) ion per subunit.</text>
</comment>
<comment type="function">
    <text evidence="9">Condenses 4-methyl-5-(beta-hydroxyethyl)thiazole monophosphate (THZ-P) and 2-methyl-4-amino-5-hydroxymethyl pyrimidine pyrophosphate (HMP-PP) to form thiamine monophosphate (TMP).</text>
</comment>
<dbReference type="FunFam" id="3.20.20.70:FF:000096">
    <property type="entry name" value="Thiamine-phosphate synthase"/>
    <property type="match status" value="1"/>
</dbReference>
<reference evidence="14" key="1">
    <citation type="submission" date="2017-10" db="EMBL/GenBank/DDBJ databases">
        <title>Draft genome sequence of the planktic cyanobacteria Tychonema bourrellyi isolated from alpine lentic freshwater.</title>
        <authorList>
            <person name="Tett A."/>
            <person name="Armanini F."/>
            <person name="Asnicar F."/>
            <person name="Boscaini A."/>
            <person name="Pasolli E."/>
            <person name="Zolfo M."/>
            <person name="Donati C."/>
            <person name="Salmaso N."/>
            <person name="Segata N."/>
        </authorList>
    </citation>
    <scope>NUCLEOTIDE SEQUENCE</scope>
    <source>
        <strain evidence="14">FEM_GT703</strain>
    </source>
</reference>
<keyword evidence="2 9" id="KW-0808">Transferase</keyword>
<proteinExistence type="inferred from homology"/>
<dbReference type="HAMAP" id="MF_00097">
    <property type="entry name" value="TMP_synthase"/>
    <property type="match status" value="1"/>
</dbReference>
<evidence type="ECO:0000313" key="15">
    <source>
        <dbReference type="Proteomes" id="UP000226442"/>
    </source>
</evidence>
<feature type="region of interest" description="Unknown" evidence="9">
    <location>
        <begin position="1"/>
        <end position="129"/>
    </location>
</feature>
<evidence type="ECO:0000256" key="3">
    <source>
        <dbReference type="ARBA" id="ARBA00022723"/>
    </source>
</evidence>
<dbReference type="InterPro" id="IPR013785">
    <property type="entry name" value="Aldolase_TIM"/>
</dbReference>
<dbReference type="HAMAP" id="MF_01327">
    <property type="entry name" value="TMP_synthase_cyanobact"/>
    <property type="match status" value="1"/>
</dbReference>
<feature type="domain" description="Thiamine phosphate synthase/TenI" evidence="12">
    <location>
        <begin position="151"/>
        <end position="327"/>
    </location>
</feature>
<evidence type="ECO:0000256" key="8">
    <source>
        <dbReference type="ARBA" id="ARBA00047883"/>
    </source>
</evidence>
<evidence type="ECO:0000256" key="7">
    <source>
        <dbReference type="ARBA" id="ARBA00047851"/>
    </source>
</evidence>
<comment type="catalytic activity">
    <reaction evidence="7 9 10">
        <text>2-(2-carboxy-4-methylthiazol-5-yl)ethyl phosphate + 4-amino-2-methyl-5-(diphosphooxymethyl)pyrimidine + 2 H(+) = thiamine phosphate + CO2 + diphosphate</text>
        <dbReference type="Rhea" id="RHEA:47848"/>
        <dbReference type="ChEBI" id="CHEBI:15378"/>
        <dbReference type="ChEBI" id="CHEBI:16526"/>
        <dbReference type="ChEBI" id="CHEBI:33019"/>
        <dbReference type="ChEBI" id="CHEBI:37575"/>
        <dbReference type="ChEBI" id="CHEBI:57841"/>
        <dbReference type="ChEBI" id="CHEBI:62890"/>
        <dbReference type="EC" id="2.5.1.3"/>
    </reaction>
</comment>
<accession>A0A2G4F2E8</accession>
<comment type="catalytic activity">
    <reaction evidence="6 9 10">
        <text>4-methyl-5-(2-phosphooxyethyl)-thiazole + 4-amino-2-methyl-5-(diphosphooxymethyl)pyrimidine + H(+) = thiamine phosphate + diphosphate</text>
        <dbReference type="Rhea" id="RHEA:22328"/>
        <dbReference type="ChEBI" id="CHEBI:15378"/>
        <dbReference type="ChEBI" id="CHEBI:33019"/>
        <dbReference type="ChEBI" id="CHEBI:37575"/>
        <dbReference type="ChEBI" id="CHEBI:57841"/>
        <dbReference type="ChEBI" id="CHEBI:58296"/>
        <dbReference type="EC" id="2.5.1.3"/>
    </reaction>
</comment>
<evidence type="ECO:0000256" key="5">
    <source>
        <dbReference type="ARBA" id="ARBA00022977"/>
    </source>
</evidence>
<feature type="binding site" evidence="9">
    <location>
        <position position="229"/>
    </location>
    <ligand>
        <name>Mg(2+)</name>
        <dbReference type="ChEBI" id="CHEBI:18420"/>
    </ligand>
</feature>